<proteinExistence type="predicted"/>
<sequence>MVDITAMARSLSKDVRTITGGRGGLVVRSRPRDRRVAGSKPDFTKNPPCMGPAASQIIRSVQTSSRWCGAEAWRGGASSGVVLVI</sequence>
<comment type="caution">
    <text evidence="2">The sequence shown here is derived from an EMBL/GenBank/DDBJ whole genome shotgun (WGS) entry which is preliminary data.</text>
</comment>
<accession>A0A4Y2J3T7</accession>
<keyword evidence="3" id="KW-1185">Reference proteome</keyword>
<feature type="region of interest" description="Disordered" evidence="1">
    <location>
        <begin position="31"/>
        <end position="51"/>
    </location>
</feature>
<evidence type="ECO:0000313" key="3">
    <source>
        <dbReference type="Proteomes" id="UP000499080"/>
    </source>
</evidence>
<name>A0A4Y2J3T7_ARAVE</name>
<protein>
    <submittedName>
        <fullName evidence="2">Uncharacterized protein</fullName>
    </submittedName>
</protein>
<evidence type="ECO:0000256" key="1">
    <source>
        <dbReference type="SAM" id="MobiDB-lite"/>
    </source>
</evidence>
<dbReference type="Proteomes" id="UP000499080">
    <property type="component" value="Unassembled WGS sequence"/>
</dbReference>
<reference evidence="2 3" key="1">
    <citation type="journal article" date="2019" name="Sci. Rep.">
        <title>Orb-weaving spider Araneus ventricosus genome elucidates the spidroin gene catalogue.</title>
        <authorList>
            <person name="Kono N."/>
            <person name="Nakamura H."/>
            <person name="Ohtoshi R."/>
            <person name="Moran D.A.P."/>
            <person name="Shinohara A."/>
            <person name="Yoshida Y."/>
            <person name="Fujiwara M."/>
            <person name="Mori M."/>
            <person name="Tomita M."/>
            <person name="Arakawa K."/>
        </authorList>
    </citation>
    <scope>NUCLEOTIDE SEQUENCE [LARGE SCALE GENOMIC DNA]</scope>
</reference>
<organism evidence="2 3">
    <name type="scientific">Araneus ventricosus</name>
    <name type="common">Orbweaver spider</name>
    <name type="synonym">Epeira ventricosa</name>
    <dbReference type="NCBI Taxonomy" id="182803"/>
    <lineage>
        <taxon>Eukaryota</taxon>
        <taxon>Metazoa</taxon>
        <taxon>Ecdysozoa</taxon>
        <taxon>Arthropoda</taxon>
        <taxon>Chelicerata</taxon>
        <taxon>Arachnida</taxon>
        <taxon>Araneae</taxon>
        <taxon>Araneomorphae</taxon>
        <taxon>Entelegynae</taxon>
        <taxon>Araneoidea</taxon>
        <taxon>Araneidae</taxon>
        <taxon>Araneus</taxon>
    </lineage>
</organism>
<dbReference type="EMBL" id="BGPR01003194">
    <property type="protein sequence ID" value="GBM84881.1"/>
    <property type="molecule type" value="Genomic_DNA"/>
</dbReference>
<evidence type="ECO:0000313" key="2">
    <source>
        <dbReference type="EMBL" id="GBM84881.1"/>
    </source>
</evidence>
<dbReference type="AlphaFoldDB" id="A0A4Y2J3T7"/>
<gene>
    <name evidence="2" type="ORF">AVEN_130537_1</name>
</gene>